<protein>
    <submittedName>
        <fullName evidence="1">Uncharacterized protein</fullName>
    </submittedName>
</protein>
<dbReference type="EMBL" id="CAAALY010029739">
    <property type="protein sequence ID" value="VEL16758.1"/>
    <property type="molecule type" value="Genomic_DNA"/>
</dbReference>
<keyword evidence="2" id="KW-1185">Reference proteome</keyword>
<gene>
    <name evidence="1" type="ORF">PXEA_LOCUS10198</name>
</gene>
<dbReference type="AlphaFoldDB" id="A0A3S5A0S6"/>
<proteinExistence type="predicted"/>
<name>A0A3S5A0S6_9PLAT</name>
<comment type="caution">
    <text evidence="1">The sequence shown here is derived from an EMBL/GenBank/DDBJ whole genome shotgun (WGS) entry which is preliminary data.</text>
</comment>
<accession>A0A3S5A0S6</accession>
<evidence type="ECO:0000313" key="1">
    <source>
        <dbReference type="EMBL" id="VEL16758.1"/>
    </source>
</evidence>
<evidence type="ECO:0000313" key="2">
    <source>
        <dbReference type="Proteomes" id="UP000784294"/>
    </source>
</evidence>
<reference evidence="1" key="1">
    <citation type="submission" date="2018-11" db="EMBL/GenBank/DDBJ databases">
        <authorList>
            <consortium name="Pathogen Informatics"/>
        </authorList>
    </citation>
    <scope>NUCLEOTIDE SEQUENCE</scope>
</reference>
<dbReference type="Proteomes" id="UP000784294">
    <property type="component" value="Unassembled WGS sequence"/>
</dbReference>
<sequence length="218" mass="24884">MTLDYYLQRNVSRPGPRFRRPSNDVIQLLSLYPWRKRISVNTSYFPASDRGLGTFSDVDIISTRLQIVKETIQVNASTNDLLKRLRYNSSFCPGPSIDASTSYPIPALITPFDLFIFQLLRGMASSQLPCEMFVLPTHPSRFADPTEASIPDLPHGPHSDPVPLYHLLQTIILKPLETDIVFTGRVLEQTVNTFLWSWSYAAFQAHFWYISEMVVGDR</sequence>
<organism evidence="1 2">
    <name type="scientific">Protopolystoma xenopodis</name>
    <dbReference type="NCBI Taxonomy" id="117903"/>
    <lineage>
        <taxon>Eukaryota</taxon>
        <taxon>Metazoa</taxon>
        <taxon>Spiralia</taxon>
        <taxon>Lophotrochozoa</taxon>
        <taxon>Platyhelminthes</taxon>
        <taxon>Monogenea</taxon>
        <taxon>Polyopisthocotylea</taxon>
        <taxon>Polystomatidea</taxon>
        <taxon>Polystomatidae</taxon>
        <taxon>Protopolystoma</taxon>
    </lineage>
</organism>